<protein>
    <recommendedName>
        <fullName evidence="3">Polysaccharide deacetylase</fullName>
    </recommendedName>
</protein>
<organism evidence="1 2">
    <name type="scientific">Rhodoferax ferrireducens</name>
    <dbReference type="NCBI Taxonomy" id="192843"/>
    <lineage>
        <taxon>Bacteria</taxon>
        <taxon>Pseudomonadati</taxon>
        <taxon>Pseudomonadota</taxon>
        <taxon>Betaproteobacteria</taxon>
        <taxon>Burkholderiales</taxon>
        <taxon>Comamonadaceae</taxon>
        <taxon>Rhodoferax</taxon>
    </lineage>
</organism>
<comment type="caution">
    <text evidence="1">The sequence shown here is derived from an EMBL/GenBank/DDBJ whole genome shotgun (WGS) entry which is preliminary data.</text>
</comment>
<keyword evidence="2" id="KW-1185">Reference proteome</keyword>
<dbReference type="Proteomes" id="UP001180487">
    <property type="component" value="Unassembled WGS sequence"/>
</dbReference>
<name>A0ABU2C7L4_9BURK</name>
<dbReference type="InterPro" id="IPR011330">
    <property type="entry name" value="Glyco_hydro/deAcase_b/a-brl"/>
</dbReference>
<accession>A0ABU2C7L4</accession>
<dbReference type="EMBL" id="JAVDXT010000002">
    <property type="protein sequence ID" value="MDR7377298.1"/>
    <property type="molecule type" value="Genomic_DNA"/>
</dbReference>
<reference evidence="1 2" key="1">
    <citation type="submission" date="2023-07" db="EMBL/GenBank/DDBJ databases">
        <title>Sorghum-associated microbial communities from plants grown in Nebraska, USA.</title>
        <authorList>
            <person name="Schachtman D."/>
        </authorList>
    </citation>
    <scope>NUCLEOTIDE SEQUENCE [LARGE SCALE GENOMIC DNA]</scope>
    <source>
        <strain evidence="1 2">BE313</strain>
    </source>
</reference>
<proteinExistence type="predicted"/>
<sequence>MNVYLTFDIEVWCNGWNDLDRAFPASFERYVYGHSAHGDYALPKTLELLNQHGLRGVFFVEPLFAARFGQQHLDTIVSLIRAAGQDVQLHLHPEWTDEALQPLIPDCTTKRQHLSYYTLEEQTKLIACGKQMLEAAGSGPITAFRSGSFAANQDTFTALRRNQLLLDSSLNRCHAVSAPDVLKGRDQESVFVVDGVTTFPVTVFRDGFGKDRPAQVGACSFAEMRDALLNAEDLGAQHFVVVSHNFEMLKPGSSEPDWVVVKRFAQLCAFLGEHRDTFIVGSFDPMQSVLASTAQQPCTGWASTARRHLEQTVRRVL</sequence>
<dbReference type="CDD" id="cd10933">
    <property type="entry name" value="CE4_u9"/>
    <property type="match status" value="1"/>
</dbReference>
<dbReference type="Gene3D" id="3.20.20.370">
    <property type="entry name" value="Glycoside hydrolase/deacetylase"/>
    <property type="match status" value="1"/>
</dbReference>
<evidence type="ECO:0008006" key="3">
    <source>
        <dbReference type="Google" id="ProtNLM"/>
    </source>
</evidence>
<evidence type="ECO:0000313" key="1">
    <source>
        <dbReference type="EMBL" id="MDR7377298.1"/>
    </source>
</evidence>
<gene>
    <name evidence="1" type="ORF">J2X19_001977</name>
</gene>
<dbReference type="SUPFAM" id="SSF88713">
    <property type="entry name" value="Glycoside hydrolase/deacetylase"/>
    <property type="match status" value="1"/>
</dbReference>
<dbReference type="RefSeq" id="WP_310372965.1">
    <property type="nucleotide sequence ID" value="NZ_JAVDXT010000002.1"/>
</dbReference>
<evidence type="ECO:0000313" key="2">
    <source>
        <dbReference type="Proteomes" id="UP001180487"/>
    </source>
</evidence>